<organism evidence="1 2">
    <name type="scientific">Panagrolaimus superbus</name>
    <dbReference type="NCBI Taxonomy" id="310955"/>
    <lineage>
        <taxon>Eukaryota</taxon>
        <taxon>Metazoa</taxon>
        <taxon>Ecdysozoa</taxon>
        <taxon>Nematoda</taxon>
        <taxon>Chromadorea</taxon>
        <taxon>Rhabditida</taxon>
        <taxon>Tylenchina</taxon>
        <taxon>Panagrolaimomorpha</taxon>
        <taxon>Panagrolaimoidea</taxon>
        <taxon>Panagrolaimidae</taxon>
        <taxon>Panagrolaimus</taxon>
    </lineage>
</organism>
<reference evidence="2" key="1">
    <citation type="submission" date="2022-11" db="UniProtKB">
        <authorList>
            <consortium name="WormBaseParasite"/>
        </authorList>
    </citation>
    <scope>IDENTIFICATION</scope>
</reference>
<protein>
    <submittedName>
        <fullName evidence="2">Uncharacterized protein</fullName>
    </submittedName>
</protein>
<accession>A0A914YM94</accession>
<name>A0A914YM94_9BILA</name>
<sequence>MDTNVPAEPVEEDVKLFDVERFKNAPLVCNTPFSIGWRMSMGFTAEKTFYKTNEFKGYSSDWIHDEGVLRLESYLHGSNQFTMTTCFNYDSFQSINVDVQNVNDSSSDYYEILLTFVANYTPIFWSKRPDKQDKNRKYVCGRFYHEQYRSAVENFWNDLISASAFQIFYKVQVSFYFFR</sequence>
<dbReference type="AlphaFoldDB" id="A0A914YM94"/>
<evidence type="ECO:0000313" key="2">
    <source>
        <dbReference type="WBParaSite" id="PSU_v2.g1844.t1"/>
    </source>
</evidence>
<keyword evidence="1" id="KW-1185">Reference proteome</keyword>
<dbReference type="Proteomes" id="UP000887577">
    <property type="component" value="Unplaced"/>
</dbReference>
<evidence type="ECO:0000313" key="1">
    <source>
        <dbReference type="Proteomes" id="UP000887577"/>
    </source>
</evidence>
<proteinExistence type="predicted"/>
<dbReference type="WBParaSite" id="PSU_v2.g1844.t1">
    <property type="protein sequence ID" value="PSU_v2.g1844.t1"/>
    <property type="gene ID" value="PSU_v2.g1844"/>
</dbReference>